<dbReference type="CDD" id="cd01300">
    <property type="entry name" value="YtcJ_like"/>
    <property type="match status" value="1"/>
</dbReference>
<reference evidence="3" key="1">
    <citation type="submission" date="2016-10" db="EMBL/GenBank/DDBJ databases">
        <authorList>
            <person name="Varghese N."/>
            <person name="Submissions S."/>
        </authorList>
    </citation>
    <scope>NUCLEOTIDE SEQUENCE [LARGE SCALE GENOMIC DNA]</scope>
    <source>
        <strain evidence="3">DSM 5463</strain>
    </source>
</reference>
<dbReference type="OrthoDB" id="9767366at2"/>
<proteinExistence type="predicted"/>
<protein>
    <recommendedName>
        <fullName evidence="1">Amidohydrolase 3 domain-containing protein</fullName>
    </recommendedName>
</protein>
<evidence type="ECO:0000259" key="1">
    <source>
        <dbReference type="Pfam" id="PF07969"/>
    </source>
</evidence>
<dbReference type="GO" id="GO:0016810">
    <property type="term" value="F:hydrolase activity, acting on carbon-nitrogen (but not peptide) bonds"/>
    <property type="evidence" value="ECO:0007669"/>
    <property type="project" value="InterPro"/>
</dbReference>
<keyword evidence="3" id="KW-1185">Reference proteome</keyword>
<dbReference type="InterPro" id="IPR032466">
    <property type="entry name" value="Metal_Hydrolase"/>
</dbReference>
<dbReference type="RefSeq" id="WP_103896335.1">
    <property type="nucleotide sequence ID" value="NZ_FNUK01000017.1"/>
</dbReference>
<dbReference type="InterPro" id="IPR011059">
    <property type="entry name" value="Metal-dep_hydrolase_composite"/>
</dbReference>
<dbReference type="Pfam" id="PF07969">
    <property type="entry name" value="Amidohydro_3"/>
    <property type="match status" value="1"/>
</dbReference>
<dbReference type="EMBL" id="FNUK01000017">
    <property type="protein sequence ID" value="SEF94628.1"/>
    <property type="molecule type" value="Genomic_DNA"/>
</dbReference>
<dbReference type="Gene3D" id="2.30.40.10">
    <property type="entry name" value="Urease, subunit C, domain 1"/>
    <property type="match status" value="1"/>
</dbReference>
<name>A0A1H5W5L1_9CLOT</name>
<dbReference type="InterPro" id="IPR013108">
    <property type="entry name" value="Amidohydro_3"/>
</dbReference>
<organism evidence="2 3">
    <name type="scientific">Caloramator fervidus</name>
    <dbReference type="NCBI Taxonomy" id="29344"/>
    <lineage>
        <taxon>Bacteria</taxon>
        <taxon>Bacillati</taxon>
        <taxon>Bacillota</taxon>
        <taxon>Clostridia</taxon>
        <taxon>Eubacteriales</taxon>
        <taxon>Clostridiaceae</taxon>
        <taxon>Caloramator</taxon>
    </lineage>
</organism>
<dbReference type="PANTHER" id="PTHR22642">
    <property type="entry name" value="IMIDAZOLONEPROPIONASE"/>
    <property type="match status" value="1"/>
</dbReference>
<feature type="domain" description="Amidohydrolase 3" evidence="1">
    <location>
        <begin position="47"/>
        <end position="520"/>
    </location>
</feature>
<dbReference type="Proteomes" id="UP000242850">
    <property type="component" value="Unassembled WGS sequence"/>
</dbReference>
<gene>
    <name evidence="2" type="ORF">SAMN05660865_01387</name>
</gene>
<accession>A0A1H5W5L1</accession>
<dbReference type="SUPFAM" id="SSF51556">
    <property type="entry name" value="Metallo-dependent hydrolases"/>
    <property type="match status" value="1"/>
</dbReference>
<evidence type="ECO:0000313" key="2">
    <source>
        <dbReference type="EMBL" id="SEF94628.1"/>
    </source>
</evidence>
<dbReference type="Gene3D" id="3.10.310.70">
    <property type="match status" value="1"/>
</dbReference>
<dbReference type="InterPro" id="IPR033932">
    <property type="entry name" value="YtcJ-like"/>
</dbReference>
<evidence type="ECO:0000313" key="3">
    <source>
        <dbReference type="Proteomes" id="UP000242850"/>
    </source>
</evidence>
<dbReference type="SUPFAM" id="SSF51338">
    <property type="entry name" value="Composite domain of metallo-dependent hydrolases"/>
    <property type="match status" value="1"/>
</dbReference>
<sequence length="522" mass="59935">MKQLLFTNASIYTMDENDSVFDSMLVQNGKILKLGKYKDLKENFKGEIFDLEGKTVLPGFIESHIHLIEAARSVVDLNLKNVKTKEEFEILLKKYSKNAWVIGSGWNEEIFGGKMPNRFDIDKIVQDKPVCLVRQDGHSLVLNTAALKELNLHSKAVTSQNAIKDEKGLTGLFYEEWVFDILGLIMDKVGDEYLEMALICLENELFKSGITMVNDIMTQYPRYFNLYKKLQNEGNLKIRIVAGALGKSRELDEFINLEDGERIKKGPCKYFMDGSFGSKTAMLIDGYEDEPENKGIQTLKDEEIYSIVENSLKNNVPLAVHAIGDLALKKFLDIYEKVYSLYPNDKVRNRVEHIQIIREEDIDRFKKLNLIASFQPIFNLEKDLTLSRVGLRRIKDTYRFKTFIEKGIKVIFNSDTPFGAAVMTKKDGTYFRGFEPLLGIYCAVDDINLNKEENVTIKQAIECYTKNPSYANYMENIYGSLEKGKYADFVVLEENIFKVKPSDIKDIEVFMTVVNGEVVYKR</sequence>
<dbReference type="AlphaFoldDB" id="A0A1H5W5L1"/>
<dbReference type="PANTHER" id="PTHR22642:SF2">
    <property type="entry name" value="PROTEIN LONG AFTER FAR-RED 3"/>
    <property type="match status" value="1"/>
</dbReference>
<dbReference type="Gene3D" id="3.20.20.140">
    <property type="entry name" value="Metal-dependent hydrolases"/>
    <property type="match status" value="1"/>
</dbReference>